<dbReference type="RefSeq" id="WP_116096061.1">
    <property type="nucleotide sequence ID" value="NZ_QNVU01000002.1"/>
</dbReference>
<dbReference type="SUPFAM" id="SSF52540">
    <property type="entry name" value="P-loop containing nucleoside triphosphate hydrolases"/>
    <property type="match status" value="1"/>
</dbReference>
<dbReference type="GO" id="GO:0006302">
    <property type="term" value="P:double-strand break repair"/>
    <property type="evidence" value="ECO:0007669"/>
    <property type="project" value="InterPro"/>
</dbReference>
<dbReference type="PANTHER" id="PTHR43581">
    <property type="entry name" value="ATP/GTP PHOSPHATASE"/>
    <property type="match status" value="1"/>
</dbReference>
<feature type="domain" description="Rad50/SbcC-type AAA" evidence="1">
    <location>
        <begin position="4"/>
        <end position="184"/>
    </location>
</feature>
<dbReference type="PANTHER" id="PTHR43581:SF4">
    <property type="entry name" value="ATP_GTP PHOSPHATASE"/>
    <property type="match status" value="1"/>
</dbReference>
<dbReference type="GO" id="GO:0016887">
    <property type="term" value="F:ATP hydrolysis activity"/>
    <property type="evidence" value="ECO:0007669"/>
    <property type="project" value="InterPro"/>
</dbReference>
<evidence type="ECO:0000259" key="1">
    <source>
        <dbReference type="Pfam" id="PF13476"/>
    </source>
</evidence>
<dbReference type="InterPro" id="IPR027417">
    <property type="entry name" value="P-loop_NTPase"/>
</dbReference>
<reference evidence="2 3" key="1">
    <citation type="journal article" date="2004" name="Emerg. Infect. Dis.">
        <title>Amoebae-resisting bacteria isolated from human nasal swabs by amoebal coculture.</title>
        <authorList>
            <person name="Greub G."/>
            <person name="La Scola B."/>
            <person name="Raoult D."/>
        </authorList>
    </citation>
    <scope>NUCLEOTIDE SEQUENCE [LARGE SCALE GENOMIC DNA]</scope>
    <source>
        <strain evidence="2 3">CCUG 51329</strain>
    </source>
</reference>
<dbReference type="Proteomes" id="UP000256924">
    <property type="component" value="Unassembled WGS sequence"/>
</dbReference>
<accession>A0A3D9BH14</accession>
<dbReference type="EMBL" id="QNVU01000002">
    <property type="protein sequence ID" value="REC52815.1"/>
    <property type="molecule type" value="Genomic_DNA"/>
</dbReference>
<sequence>MKLKMSINKIKSIDFIELELPTEKGLYAITGQNGSGKSTISSCASSVFFYMQMNDFFGNTDNDAFIQFELNGGKRYYKKVFEHNKWKWTRKTEGDFKIKGFFEGSLIYGNRFRNTNYNTLRKLELIDEKYLKSAPEFIRENLGLILHNDKDFYPKLFKVINSDLPNNLNINGDIFYYEKENKKISQFHMSTGENLLISILNSLNIRNSDRTTLNIPCLLMLDEIELALHPSSLKRLVQFLEKMSDNFNYAIYFSTHSLEIISSIAPSNIFFIDRHFDNSIEIINPCYPAYATKILYDQAGYDHVILVEDDLASIIINRLLRNNSLINNKLIHVLPCGGYSNVIELAQDVVVSNLMGRNAKIMIILDADIQTAAQNYIAKNNISNNIPINYLPIESLEKFLKENLFLKTDQKLYRTLEDYIFQQTSLRTILSDYKNSGESEKDNNGKKLYNRIDTELRNRNKSRYDIIEIVIKHIEERSPESLKKIIQFLSKKLDN</sequence>
<comment type="caution">
    <text evidence="2">The sequence shown here is derived from an EMBL/GenBank/DDBJ whole genome shotgun (WGS) entry which is preliminary data.</text>
</comment>
<dbReference type="InterPro" id="IPR038729">
    <property type="entry name" value="Rad50/SbcC_AAA"/>
</dbReference>
<name>A0A3D9BH14_9FLAO</name>
<dbReference type="InterPro" id="IPR051396">
    <property type="entry name" value="Bact_Antivir_Def_Nuclease"/>
</dbReference>
<dbReference type="Pfam" id="PF13476">
    <property type="entry name" value="AAA_23"/>
    <property type="match status" value="1"/>
</dbReference>
<evidence type="ECO:0000313" key="3">
    <source>
        <dbReference type="Proteomes" id="UP000256924"/>
    </source>
</evidence>
<protein>
    <recommendedName>
        <fullName evidence="1">Rad50/SbcC-type AAA domain-containing protein</fullName>
    </recommendedName>
</protein>
<keyword evidence="3" id="KW-1185">Reference proteome</keyword>
<dbReference type="Gene3D" id="3.40.50.300">
    <property type="entry name" value="P-loop containing nucleotide triphosphate hydrolases"/>
    <property type="match status" value="1"/>
</dbReference>
<organism evidence="2 3">
    <name type="scientific">Candidatus Chryseobacterium massiliense</name>
    <dbReference type="NCBI Taxonomy" id="204089"/>
    <lineage>
        <taxon>Bacteria</taxon>
        <taxon>Pseudomonadati</taxon>
        <taxon>Bacteroidota</taxon>
        <taxon>Flavobacteriia</taxon>
        <taxon>Flavobacteriales</taxon>
        <taxon>Weeksellaceae</taxon>
        <taxon>Chryseobacterium group</taxon>
        <taxon>Chryseobacterium</taxon>
    </lineage>
</organism>
<gene>
    <name evidence="2" type="ORF">DRF68_01270</name>
</gene>
<evidence type="ECO:0000313" key="2">
    <source>
        <dbReference type="EMBL" id="REC52815.1"/>
    </source>
</evidence>
<proteinExistence type="predicted"/>
<dbReference type="AlphaFoldDB" id="A0A3D9BH14"/>